<accession>A0A7X4K646</accession>
<name>A0A7X4K646_9SPHN</name>
<reference evidence="2 3" key="1">
    <citation type="submission" date="2019-12" db="EMBL/GenBank/DDBJ databases">
        <authorList>
            <person name="Feng G."/>
            <person name="Zhu H."/>
        </authorList>
    </citation>
    <scope>NUCLEOTIDE SEQUENCE [LARGE SCALE GENOMIC DNA]</scope>
    <source>
        <strain evidence="2 3">FGD1</strain>
    </source>
</reference>
<dbReference type="EMBL" id="WVTD01000002">
    <property type="protein sequence ID" value="MYL96760.1"/>
    <property type="molecule type" value="Genomic_DNA"/>
</dbReference>
<dbReference type="Proteomes" id="UP000465810">
    <property type="component" value="Unassembled WGS sequence"/>
</dbReference>
<proteinExistence type="predicted"/>
<organism evidence="2 3">
    <name type="scientific">Novosphingobium silvae</name>
    <dbReference type="NCBI Taxonomy" id="2692619"/>
    <lineage>
        <taxon>Bacteria</taxon>
        <taxon>Pseudomonadati</taxon>
        <taxon>Pseudomonadota</taxon>
        <taxon>Alphaproteobacteria</taxon>
        <taxon>Sphingomonadales</taxon>
        <taxon>Sphingomonadaceae</taxon>
        <taxon>Novosphingobium</taxon>
    </lineage>
</organism>
<evidence type="ECO:0000313" key="2">
    <source>
        <dbReference type="EMBL" id="MYL96760.1"/>
    </source>
</evidence>
<dbReference type="AlphaFoldDB" id="A0A7X4K646"/>
<dbReference type="RefSeq" id="WP_160984512.1">
    <property type="nucleotide sequence ID" value="NZ_WVTD01000002.1"/>
</dbReference>
<sequence>MLPRSRFGSNEPTADPTVAHRRRTGVAPADRAWLGAAYARLDPLRAGGSGGAELGLAIVRALAEAMGGTVASGPTRQPTTRRGRLAHRRTES</sequence>
<feature type="region of interest" description="Disordered" evidence="1">
    <location>
        <begin position="68"/>
        <end position="92"/>
    </location>
</feature>
<evidence type="ECO:0000313" key="3">
    <source>
        <dbReference type="Proteomes" id="UP000465810"/>
    </source>
</evidence>
<dbReference type="InterPro" id="IPR036890">
    <property type="entry name" value="HATPase_C_sf"/>
</dbReference>
<gene>
    <name evidence="2" type="ORF">GR702_03100</name>
</gene>
<protein>
    <recommendedName>
        <fullName evidence="4">Histidine kinase/HSP90-like ATPase domain-containing protein</fullName>
    </recommendedName>
</protein>
<feature type="compositionally biased region" description="Basic residues" evidence="1">
    <location>
        <begin position="79"/>
        <end position="92"/>
    </location>
</feature>
<evidence type="ECO:0008006" key="4">
    <source>
        <dbReference type="Google" id="ProtNLM"/>
    </source>
</evidence>
<evidence type="ECO:0000256" key="1">
    <source>
        <dbReference type="SAM" id="MobiDB-lite"/>
    </source>
</evidence>
<dbReference type="SUPFAM" id="SSF55874">
    <property type="entry name" value="ATPase domain of HSP90 chaperone/DNA topoisomerase II/histidine kinase"/>
    <property type="match status" value="1"/>
</dbReference>
<comment type="caution">
    <text evidence="2">The sequence shown here is derived from an EMBL/GenBank/DDBJ whole genome shotgun (WGS) entry which is preliminary data.</text>
</comment>
<keyword evidence="3" id="KW-1185">Reference proteome</keyword>
<feature type="region of interest" description="Disordered" evidence="1">
    <location>
        <begin position="1"/>
        <end position="26"/>
    </location>
</feature>